<evidence type="ECO:0000313" key="3">
    <source>
        <dbReference type="Proteomes" id="UP000324748"/>
    </source>
</evidence>
<feature type="signal peptide" evidence="1">
    <location>
        <begin position="1"/>
        <end position="18"/>
    </location>
</feature>
<dbReference type="EMBL" id="VSWC01000144">
    <property type="protein sequence ID" value="KAA1078326.1"/>
    <property type="molecule type" value="Genomic_DNA"/>
</dbReference>
<organism evidence="2 3">
    <name type="scientific">Puccinia graminis f. sp. tritici</name>
    <dbReference type="NCBI Taxonomy" id="56615"/>
    <lineage>
        <taxon>Eukaryota</taxon>
        <taxon>Fungi</taxon>
        <taxon>Dikarya</taxon>
        <taxon>Basidiomycota</taxon>
        <taxon>Pucciniomycotina</taxon>
        <taxon>Pucciniomycetes</taxon>
        <taxon>Pucciniales</taxon>
        <taxon>Pucciniaceae</taxon>
        <taxon>Puccinia</taxon>
    </lineage>
</organism>
<reference evidence="2 3" key="1">
    <citation type="submission" date="2019-05" db="EMBL/GenBank/DDBJ databases">
        <title>Emergence of the Ug99 lineage of the wheat stem rust pathogen through somatic hybridization.</title>
        <authorList>
            <person name="Li F."/>
            <person name="Upadhyaya N.M."/>
            <person name="Sperschneider J."/>
            <person name="Matny O."/>
            <person name="Nguyen-Phuc H."/>
            <person name="Mago R."/>
            <person name="Raley C."/>
            <person name="Miller M.E."/>
            <person name="Silverstein K.A.T."/>
            <person name="Henningsen E."/>
            <person name="Hirsch C.D."/>
            <person name="Visser B."/>
            <person name="Pretorius Z.A."/>
            <person name="Steffenson B.J."/>
            <person name="Schwessinger B."/>
            <person name="Dodds P.N."/>
            <person name="Figueroa M."/>
        </authorList>
    </citation>
    <scope>NUCLEOTIDE SEQUENCE [LARGE SCALE GENOMIC DNA]</scope>
    <source>
        <strain evidence="2">21-0</strain>
    </source>
</reference>
<evidence type="ECO:0000313" key="2">
    <source>
        <dbReference type="EMBL" id="KAA1078326.1"/>
    </source>
</evidence>
<comment type="caution">
    <text evidence="2">The sequence shown here is derived from an EMBL/GenBank/DDBJ whole genome shotgun (WGS) entry which is preliminary data.</text>
</comment>
<name>A0A5B0MQM3_PUCGR</name>
<dbReference type="AlphaFoldDB" id="A0A5B0MQM3"/>
<gene>
    <name evidence="2" type="ORF">PGT21_033472</name>
</gene>
<feature type="chain" id="PRO_5022916351" description="Secreted protein" evidence="1">
    <location>
        <begin position="19"/>
        <end position="104"/>
    </location>
</feature>
<accession>A0A5B0MQM3</accession>
<protein>
    <recommendedName>
        <fullName evidence="4">Secreted protein</fullName>
    </recommendedName>
</protein>
<keyword evidence="1" id="KW-0732">Signal</keyword>
<sequence length="104" mass="11771">MLIKKGLFIVSLPRLLHAQVLEIDPDLVNTTNCLHLVRRPENLSLPCPALYICYNGHVHVCGIQLRGCVQRCITCQHDSQQQYLENCQLGAAPHRRMPCPQAED</sequence>
<evidence type="ECO:0000256" key="1">
    <source>
        <dbReference type="SAM" id="SignalP"/>
    </source>
</evidence>
<dbReference type="Proteomes" id="UP000324748">
    <property type="component" value="Unassembled WGS sequence"/>
</dbReference>
<keyword evidence="3" id="KW-1185">Reference proteome</keyword>
<evidence type="ECO:0008006" key="4">
    <source>
        <dbReference type="Google" id="ProtNLM"/>
    </source>
</evidence>
<proteinExistence type="predicted"/>